<dbReference type="GO" id="GO:0005524">
    <property type="term" value="F:ATP binding"/>
    <property type="evidence" value="ECO:0007669"/>
    <property type="project" value="UniProtKB-KW"/>
</dbReference>
<dbReference type="InterPro" id="IPR050132">
    <property type="entry name" value="Gln/Glu-tRNA_Ligase"/>
</dbReference>
<dbReference type="InterPro" id="IPR036282">
    <property type="entry name" value="Glutathione-S-Trfase_C_sf"/>
</dbReference>
<keyword evidence="7 12" id="KW-0067">ATP-binding</keyword>
<comment type="catalytic activity">
    <reaction evidence="11">
        <text>tRNA(Glu) + L-glutamate + ATP = L-glutamyl-tRNA(Glu) + AMP + diphosphate</text>
        <dbReference type="Rhea" id="RHEA:23540"/>
        <dbReference type="Rhea" id="RHEA-COMP:9663"/>
        <dbReference type="Rhea" id="RHEA-COMP:9680"/>
        <dbReference type="ChEBI" id="CHEBI:29985"/>
        <dbReference type="ChEBI" id="CHEBI:30616"/>
        <dbReference type="ChEBI" id="CHEBI:33019"/>
        <dbReference type="ChEBI" id="CHEBI:78442"/>
        <dbReference type="ChEBI" id="CHEBI:78520"/>
        <dbReference type="ChEBI" id="CHEBI:456215"/>
        <dbReference type="EC" id="6.1.1.17"/>
    </reaction>
</comment>
<keyword evidence="9 12" id="KW-0030">Aminoacyl-tRNA synthetase</keyword>
<dbReference type="Pfam" id="PF20974">
    <property type="entry name" value="tRNA-synt_1c_C2"/>
    <property type="match status" value="1"/>
</dbReference>
<dbReference type="InterPro" id="IPR001412">
    <property type="entry name" value="aa-tRNA-synth_I_CS"/>
</dbReference>
<evidence type="ECO:0000256" key="11">
    <source>
        <dbReference type="ARBA" id="ARBA00048351"/>
    </source>
</evidence>
<proteinExistence type="inferred from homology"/>
<gene>
    <name evidence="16" type="primary">GUS1</name>
    <name evidence="16" type="ORF">H4R26_001371</name>
</gene>
<evidence type="ECO:0000256" key="2">
    <source>
        <dbReference type="ARBA" id="ARBA00008927"/>
    </source>
</evidence>
<dbReference type="AlphaFoldDB" id="A0A9W8BKX7"/>
<dbReference type="Gene3D" id="3.40.30.70">
    <property type="match status" value="1"/>
</dbReference>
<evidence type="ECO:0000256" key="8">
    <source>
        <dbReference type="ARBA" id="ARBA00022917"/>
    </source>
</evidence>
<evidence type="ECO:0000259" key="15">
    <source>
        <dbReference type="Pfam" id="PF20974"/>
    </source>
</evidence>
<comment type="similarity">
    <text evidence="2">Belongs to the class-I aminoacyl-tRNA synthetase family. Glutamate--tRNA ligase type 2 subfamily.</text>
</comment>
<evidence type="ECO:0000313" key="16">
    <source>
        <dbReference type="EMBL" id="KAJ2006458.1"/>
    </source>
</evidence>
<dbReference type="Gene3D" id="1.20.1050.10">
    <property type="match status" value="1"/>
</dbReference>
<dbReference type="EMBL" id="JANBQF010000060">
    <property type="protein sequence ID" value="KAJ2006458.1"/>
    <property type="molecule type" value="Genomic_DNA"/>
</dbReference>
<dbReference type="NCBIfam" id="TIGR00463">
    <property type="entry name" value="gltX_arch"/>
    <property type="match status" value="1"/>
</dbReference>
<dbReference type="Gene3D" id="2.40.240.10">
    <property type="entry name" value="Ribosomal Protein L25, Chain P"/>
    <property type="match status" value="1"/>
</dbReference>
<evidence type="ECO:0000256" key="5">
    <source>
        <dbReference type="ARBA" id="ARBA00022598"/>
    </source>
</evidence>
<sequence>MALLTLAQKGAPPPYIAAALAELANEAAPESFSVEWMEGATLRDGDSAATTVLAKPDGAAEAVGEAAVVDVILGSIADAEIAQWVDFARTRLAGVGFKDLEAALDVLEQRLQMRSFVCGHAATAADAACWGALRASAMFQRNLKTKPDSLGRSIVRWYAHATSLPFATRVGAGAAHAQRQANCGARDQGSFDLGLTGIEHGRVVTRFPPEPSGYLHIGHAKAALLNEYVAHSNGGRMLVRFDDTNPDKERSEFEDAIVEDLALLGIRGDSVSHTSDHFQTLHDYAVRLIERGLAYVDDTPQEDMRHERWHAIASRCRDLSVADNLARFDEMRRATPLGLTCCLRAKMSVDNVNKALRDPVLYRCNLTPHHRTGTQWKIYPTYDFCCPIIDSLEGVTHALRSMEYRDRNPQYTWFFDALDLRPVQIMDFSRLNFAFTLLSKRKLQWFVDSNHVTGWDDPRFPTVRGIRRRGMTIEALRQYVLMQGASQRNMLLDWDKIWALNKKAIDPVAPRHTALLKKELVPVSLPNGPASAEIRDMPRHKKSPELGTKRTVFSSQLFVDQEDAALFEVGEELTLMDWGNAVVEAVERTADGATVTGATLRLHLEGDVKATKRKITWLGQDPAVHPVEALLLDYDYLITKRKPEEEDSIEDLLTPVTEFVDAALVDANVAELQVGAIIQLERRGYFIVDKVASQSELGAINLIRIPDGTAATVAIKHNVASTPSVASKSSTAAANPWDKKKAPAAICSKPAMPANQSSDALGLPSQGQVSDMYGTKLVYGDMGLEHPSSVCDMYVTKNIY</sequence>
<name>A0A9W8BKX7_9FUNG</name>
<evidence type="ECO:0000256" key="7">
    <source>
        <dbReference type="ARBA" id="ARBA00022840"/>
    </source>
</evidence>
<keyword evidence="5 12" id="KW-0436">Ligase</keyword>
<evidence type="ECO:0000256" key="3">
    <source>
        <dbReference type="ARBA" id="ARBA00012835"/>
    </source>
</evidence>
<keyword evidence="17" id="KW-1185">Reference proteome</keyword>
<dbReference type="Gene3D" id="3.40.50.620">
    <property type="entry name" value="HUPs"/>
    <property type="match status" value="1"/>
</dbReference>
<evidence type="ECO:0000256" key="1">
    <source>
        <dbReference type="ARBA" id="ARBA00004496"/>
    </source>
</evidence>
<dbReference type="GO" id="GO:0006424">
    <property type="term" value="P:glutamyl-tRNA aminoacylation"/>
    <property type="evidence" value="ECO:0007669"/>
    <property type="project" value="InterPro"/>
</dbReference>
<evidence type="ECO:0000313" key="17">
    <source>
        <dbReference type="Proteomes" id="UP001150907"/>
    </source>
</evidence>
<dbReference type="PANTHER" id="PTHR43097:SF5">
    <property type="entry name" value="GLUTAMATE--TRNA LIGASE"/>
    <property type="match status" value="1"/>
</dbReference>
<evidence type="ECO:0000256" key="6">
    <source>
        <dbReference type="ARBA" id="ARBA00022741"/>
    </source>
</evidence>
<dbReference type="InterPro" id="IPR014729">
    <property type="entry name" value="Rossmann-like_a/b/a_fold"/>
</dbReference>
<dbReference type="InterPro" id="IPR011035">
    <property type="entry name" value="Ribosomal_bL25/Gln-tRNA_synth"/>
</dbReference>
<dbReference type="SUPFAM" id="SSF47616">
    <property type="entry name" value="GST C-terminal domain-like"/>
    <property type="match status" value="1"/>
</dbReference>
<comment type="caution">
    <text evidence="16">The sequence shown here is derived from an EMBL/GenBank/DDBJ whole genome shotgun (WGS) entry which is preliminary data.</text>
</comment>
<reference evidence="16" key="1">
    <citation type="submission" date="2022-07" db="EMBL/GenBank/DDBJ databases">
        <title>Phylogenomic reconstructions and comparative analyses of Kickxellomycotina fungi.</title>
        <authorList>
            <person name="Reynolds N.K."/>
            <person name="Stajich J.E."/>
            <person name="Barry K."/>
            <person name="Grigoriev I.V."/>
            <person name="Crous P."/>
            <person name="Smith M.E."/>
        </authorList>
    </citation>
    <scope>NUCLEOTIDE SEQUENCE</scope>
    <source>
        <strain evidence="16">IMI 214461</strain>
    </source>
</reference>
<protein>
    <recommendedName>
        <fullName evidence="3">glutamate--tRNA ligase</fullName>
        <ecNumber evidence="3">6.1.1.17</ecNumber>
    </recommendedName>
    <alternativeName>
        <fullName evidence="10">Glutamyl-tRNA synthetase</fullName>
    </alternativeName>
</protein>
<dbReference type="InterPro" id="IPR020059">
    <property type="entry name" value="Glu/Gln-tRNA-synth_Ib_codon-bd"/>
</dbReference>
<dbReference type="FunFam" id="3.40.50.620:FF:000037">
    <property type="entry name" value="Glutamine--tRNA ligase cytoplasmic"/>
    <property type="match status" value="1"/>
</dbReference>
<feature type="domain" description="Glutamyl/glutaminyl-tRNA synthetase class Ib catalytic" evidence="13">
    <location>
        <begin position="203"/>
        <end position="506"/>
    </location>
</feature>
<dbReference type="Pfam" id="PF03950">
    <property type="entry name" value="tRNA-synt_1c_C"/>
    <property type="match status" value="1"/>
</dbReference>
<dbReference type="PROSITE" id="PS00178">
    <property type="entry name" value="AA_TRNA_LIGASE_I"/>
    <property type="match status" value="1"/>
</dbReference>
<evidence type="ECO:0000256" key="4">
    <source>
        <dbReference type="ARBA" id="ARBA00022490"/>
    </source>
</evidence>
<evidence type="ECO:0000256" key="10">
    <source>
        <dbReference type="ARBA" id="ARBA00030865"/>
    </source>
</evidence>
<dbReference type="HAMAP" id="MF_02076">
    <property type="entry name" value="Glu_tRNA_synth_type2"/>
    <property type="match status" value="1"/>
</dbReference>
<accession>A0A9W8BKX7</accession>
<evidence type="ECO:0000256" key="9">
    <source>
        <dbReference type="ARBA" id="ARBA00023146"/>
    </source>
</evidence>
<keyword evidence="8 12" id="KW-0648">Protein biosynthesis</keyword>
<dbReference type="InterPro" id="IPR020058">
    <property type="entry name" value="Glu/Gln-tRNA-synth_Ib_cat-dom"/>
</dbReference>
<dbReference type="OrthoDB" id="10250478at2759"/>
<feature type="domain" description="Glutamyl/glutaminyl-tRNA synthetase class Ib anti-codon binding" evidence="14">
    <location>
        <begin position="509"/>
        <end position="596"/>
    </location>
</feature>
<dbReference type="SUPFAM" id="SSF50715">
    <property type="entry name" value="Ribosomal protein L25-like"/>
    <property type="match status" value="1"/>
</dbReference>
<dbReference type="EC" id="6.1.1.17" evidence="3"/>
<dbReference type="Pfam" id="PF00749">
    <property type="entry name" value="tRNA-synt_1c"/>
    <property type="match status" value="1"/>
</dbReference>
<dbReference type="InterPro" id="IPR000924">
    <property type="entry name" value="Glu/Gln-tRNA-synth"/>
</dbReference>
<organism evidence="16 17">
    <name type="scientific">Coemansia thaxteri</name>
    <dbReference type="NCBI Taxonomy" id="2663907"/>
    <lineage>
        <taxon>Eukaryota</taxon>
        <taxon>Fungi</taxon>
        <taxon>Fungi incertae sedis</taxon>
        <taxon>Zoopagomycota</taxon>
        <taxon>Kickxellomycotina</taxon>
        <taxon>Kickxellomycetes</taxon>
        <taxon>Kickxellales</taxon>
        <taxon>Kickxellaceae</taxon>
        <taxon>Coemansia</taxon>
    </lineage>
</organism>
<dbReference type="GO" id="GO:0017102">
    <property type="term" value="C:methionyl glutamyl tRNA synthetase complex"/>
    <property type="evidence" value="ECO:0007669"/>
    <property type="project" value="TreeGrafter"/>
</dbReference>
<dbReference type="GO" id="GO:0004818">
    <property type="term" value="F:glutamate-tRNA ligase activity"/>
    <property type="evidence" value="ECO:0007669"/>
    <property type="project" value="UniProtKB-EC"/>
</dbReference>
<evidence type="ECO:0000259" key="13">
    <source>
        <dbReference type="Pfam" id="PF00749"/>
    </source>
</evidence>
<evidence type="ECO:0000259" key="14">
    <source>
        <dbReference type="Pfam" id="PF03950"/>
    </source>
</evidence>
<keyword evidence="6 12" id="KW-0547">Nucleotide-binding</keyword>
<dbReference type="PRINTS" id="PR00987">
    <property type="entry name" value="TRNASYNTHGLU"/>
</dbReference>
<dbReference type="Proteomes" id="UP001150907">
    <property type="component" value="Unassembled WGS sequence"/>
</dbReference>
<dbReference type="SUPFAM" id="SSF52374">
    <property type="entry name" value="Nucleotidylyl transferase"/>
    <property type="match status" value="1"/>
</dbReference>
<dbReference type="PANTHER" id="PTHR43097">
    <property type="entry name" value="GLUTAMINE-TRNA LIGASE"/>
    <property type="match status" value="1"/>
</dbReference>
<dbReference type="FunFam" id="2.40.240.10:FF:000004">
    <property type="entry name" value="Glutamyl-tRNA synthetase, cytoplasmic"/>
    <property type="match status" value="1"/>
</dbReference>
<dbReference type="InterPro" id="IPR020056">
    <property type="entry name" value="Rbsml_bL25/Gln-tRNA_synth_N"/>
</dbReference>
<dbReference type="InterPro" id="IPR004526">
    <property type="entry name" value="Glu-tRNA-synth_arc/euk"/>
</dbReference>
<dbReference type="InterPro" id="IPR049437">
    <property type="entry name" value="tRNA-synt_1c_C2"/>
</dbReference>
<keyword evidence="4" id="KW-0963">Cytoplasm</keyword>
<feature type="domain" description="tRNA synthetases class I (E and Q) anti-codon binding" evidence="15">
    <location>
        <begin position="614"/>
        <end position="689"/>
    </location>
</feature>
<comment type="subcellular location">
    <subcellularLocation>
        <location evidence="1">Cytoplasm</location>
    </subcellularLocation>
</comment>
<dbReference type="GO" id="GO:0005829">
    <property type="term" value="C:cytosol"/>
    <property type="evidence" value="ECO:0007669"/>
    <property type="project" value="TreeGrafter"/>
</dbReference>
<evidence type="ECO:0000256" key="12">
    <source>
        <dbReference type="RuleBase" id="RU363037"/>
    </source>
</evidence>